<dbReference type="Proteomes" id="UP000602198">
    <property type="component" value="Unassembled WGS sequence"/>
</dbReference>
<dbReference type="InterPro" id="IPR020845">
    <property type="entry name" value="AMP-binding_CS"/>
</dbReference>
<dbReference type="Gene3D" id="3.30.300.30">
    <property type="match status" value="1"/>
</dbReference>
<name>A0ABS1M5A4_9NOCA</name>
<dbReference type="PANTHER" id="PTHR43201">
    <property type="entry name" value="ACYL-COA SYNTHETASE"/>
    <property type="match status" value="1"/>
</dbReference>
<dbReference type="InterPro" id="IPR000873">
    <property type="entry name" value="AMP-dep_synth/lig_dom"/>
</dbReference>
<dbReference type="InterPro" id="IPR042099">
    <property type="entry name" value="ANL_N_sf"/>
</dbReference>
<dbReference type="Gene3D" id="3.40.50.12780">
    <property type="entry name" value="N-terminal domain of ligase-like"/>
    <property type="match status" value="1"/>
</dbReference>
<evidence type="ECO:0000259" key="3">
    <source>
        <dbReference type="Pfam" id="PF00501"/>
    </source>
</evidence>
<reference evidence="5 6" key="1">
    <citation type="submission" date="2021-01" db="EMBL/GenBank/DDBJ databases">
        <title>WGS of actinomycetes isolated from Thailand.</title>
        <authorList>
            <person name="Thawai C."/>
        </authorList>
    </citation>
    <scope>NUCLEOTIDE SEQUENCE [LARGE SCALE GENOMIC DNA]</scope>
    <source>
        <strain evidence="5 6">LPG 2</strain>
    </source>
</reference>
<evidence type="ECO:0000259" key="4">
    <source>
        <dbReference type="Pfam" id="PF13193"/>
    </source>
</evidence>
<dbReference type="InterPro" id="IPR025110">
    <property type="entry name" value="AMP-bd_C"/>
</dbReference>
<evidence type="ECO:0000256" key="1">
    <source>
        <dbReference type="ARBA" id="ARBA00006432"/>
    </source>
</evidence>
<gene>
    <name evidence="5" type="ORF">JK358_13340</name>
</gene>
<evidence type="ECO:0000313" key="6">
    <source>
        <dbReference type="Proteomes" id="UP000602198"/>
    </source>
</evidence>
<comment type="caution">
    <text evidence="5">The sequence shown here is derived from an EMBL/GenBank/DDBJ whole genome shotgun (WGS) entry which is preliminary data.</text>
</comment>
<comment type="similarity">
    <text evidence="1">Belongs to the ATP-dependent AMP-binding enzyme family.</text>
</comment>
<dbReference type="RefSeq" id="WP_201947387.1">
    <property type="nucleotide sequence ID" value="NZ_JAERRJ010000005.1"/>
</dbReference>
<proteinExistence type="inferred from homology"/>
<dbReference type="SUPFAM" id="SSF56801">
    <property type="entry name" value="Acetyl-CoA synthetase-like"/>
    <property type="match status" value="1"/>
</dbReference>
<dbReference type="PANTHER" id="PTHR43201:SF5">
    <property type="entry name" value="MEDIUM-CHAIN ACYL-COA LIGASE ACSF2, MITOCHONDRIAL"/>
    <property type="match status" value="1"/>
</dbReference>
<dbReference type="EMBL" id="JAERRJ010000005">
    <property type="protein sequence ID" value="MBL1075379.1"/>
    <property type="molecule type" value="Genomic_DNA"/>
</dbReference>
<keyword evidence="6" id="KW-1185">Reference proteome</keyword>
<protein>
    <submittedName>
        <fullName evidence="5">AMP-binding protein</fullName>
    </submittedName>
</protein>
<organism evidence="5 6">
    <name type="scientific">Nocardia acididurans</name>
    <dbReference type="NCBI Taxonomy" id="2802282"/>
    <lineage>
        <taxon>Bacteria</taxon>
        <taxon>Bacillati</taxon>
        <taxon>Actinomycetota</taxon>
        <taxon>Actinomycetes</taxon>
        <taxon>Mycobacteriales</taxon>
        <taxon>Nocardiaceae</taxon>
        <taxon>Nocardia</taxon>
    </lineage>
</organism>
<accession>A0ABS1M5A4</accession>
<dbReference type="Pfam" id="PF13193">
    <property type="entry name" value="AMP-binding_C"/>
    <property type="match status" value="1"/>
</dbReference>
<evidence type="ECO:0000313" key="5">
    <source>
        <dbReference type="EMBL" id="MBL1075379.1"/>
    </source>
</evidence>
<dbReference type="PROSITE" id="PS00455">
    <property type="entry name" value="AMP_BINDING"/>
    <property type="match status" value="1"/>
</dbReference>
<dbReference type="InterPro" id="IPR045851">
    <property type="entry name" value="AMP-bd_C_sf"/>
</dbReference>
<feature type="domain" description="AMP-dependent synthetase/ligase" evidence="3">
    <location>
        <begin position="59"/>
        <end position="436"/>
    </location>
</feature>
<feature type="domain" description="AMP-binding enzyme C-terminal" evidence="4">
    <location>
        <begin position="484"/>
        <end position="559"/>
    </location>
</feature>
<dbReference type="Pfam" id="PF00501">
    <property type="entry name" value="AMP-binding"/>
    <property type="match status" value="1"/>
</dbReference>
<keyword evidence="2" id="KW-0436">Ligase</keyword>
<evidence type="ECO:0000256" key="2">
    <source>
        <dbReference type="ARBA" id="ARBA00022598"/>
    </source>
</evidence>
<sequence length="574" mass="61216">MNNVQTPTSASGYLGSTGNARYWSALTAAALRTVPLRRAPATLAALRHGAGLATVLALSAARHPDRAAVIDDDGVITAKQLHNRVSRLAAALRDEFGVGPHSTVAVLCRNHRGFVEGLLAGARLSCGLIPMNYDFSGPQLRGVVERDGIDVVIYDAEFHERVDAAGFDGVRVLAKPTGAKPVSDGAGRIVPTIDELVAGTRRSVTRPARSSRLVILTSGSTGTPKGALRNSGLRELREKATYLHPRLLTLAAELPRFARLRAVPVPGQPIVLAPPMHHVMGMVGLVTGLALTSPLVMTTRFDPEWVLASIERHSATAAFLVPTMIKRIMDLPAEDRADYETSSLTAVLGGAMPLPPQLGTEFMNAYGDILFNAYASTEIGPCTVALPEDLRAAPGTVGFPLRGLVRLRLLDDDGNPVPPGVTGRIFNRNPFQFSGYSGGGGKEIVDGFMSTGDVGHFDSAGRLFIDGRDDEMIVSGGENVFPQEVEEILLTHPAIAEAGVWGVPDDDFGQRLAAFLVLKPAATLSPDEARAHVRANLARYKVPRDIHFVPDLPRTTTGKLKHKALADLAAELTR</sequence>